<sequence>MGFRQTIILPLSIPFKKEVFGITKHINACALDNRQTEEVNLDDPYTVPYRGIYAVCDAKNEYAEIIEHSNCYSGAAWSLYHYAKSPLILKARSTGNMIRYFMKTGTSNLELKPSVAAAGIESVIVQGDEVEITYAGLGGGGVGATRCRAFADGVLHYRISESGGERCAKGTVVVPRRDRILIGIDDTDSKDVGATWTLTHNIARQLDCQESVYLSHSLVQLFPVPEKTQNCMSTVLEFGCVDDKAKSKLLSSFKKALEKYSASKETGLVVLSDFYAKGLYSYSNRCRTERVLKEDSLRCAEENNVEVLLDGNGVIGALASLPWFGRPEESIIPGTEIKPMCMEKTS</sequence>
<dbReference type="Pfam" id="PF22641">
    <property type="entry name" value="TiaS_TCKD"/>
    <property type="match status" value="1"/>
</dbReference>
<dbReference type="EMBL" id="CP009509">
    <property type="protein sequence ID" value="AKB40841.1"/>
    <property type="molecule type" value="Genomic_DNA"/>
</dbReference>
<dbReference type="Proteomes" id="UP000033058">
    <property type="component" value="Chromosome"/>
</dbReference>
<accession>A0A0E3LFI7</accession>
<protein>
    <submittedName>
        <fullName evidence="2">OB-fold nucleic acid binding domain protein</fullName>
    </submittedName>
</protein>
<dbReference type="PANTHER" id="PTHR40705:SF2">
    <property type="entry name" value="DUF1743 DOMAIN-CONTAINING PROTEIN"/>
    <property type="match status" value="1"/>
</dbReference>
<reference evidence="2 3" key="1">
    <citation type="submission" date="2014-07" db="EMBL/GenBank/DDBJ databases">
        <title>Methanogenic archaea and the global carbon cycle.</title>
        <authorList>
            <person name="Henriksen J.R."/>
            <person name="Luke J."/>
            <person name="Reinhart S."/>
            <person name="Benedict M.N."/>
            <person name="Youngblut N.D."/>
            <person name="Metcalf M.E."/>
            <person name="Whitaker R.J."/>
            <person name="Metcalf W.W."/>
        </authorList>
    </citation>
    <scope>NUCLEOTIDE SEQUENCE [LARGE SCALE GENOMIC DNA]</scope>
    <source>
        <strain evidence="2 3">WWM610</strain>
    </source>
</reference>
<feature type="domain" description="TiaS-like TCKD" evidence="1">
    <location>
        <begin position="182"/>
        <end position="305"/>
    </location>
</feature>
<evidence type="ECO:0000259" key="1">
    <source>
        <dbReference type="Pfam" id="PF22641"/>
    </source>
</evidence>
<organism evidence="2 3">
    <name type="scientific">Methanosarcina mazei WWM610</name>
    <dbReference type="NCBI Taxonomy" id="1434117"/>
    <lineage>
        <taxon>Archaea</taxon>
        <taxon>Methanobacteriati</taxon>
        <taxon>Methanobacteriota</taxon>
        <taxon>Stenosarchaea group</taxon>
        <taxon>Methanomicrobia</taxon>
        <taxon>Methanosarcinales</taxon>
        <taxon>Methanosarcinaceae</taxon>
        <taxon>Methanosarcina</taxon>
    </lineage>
</organism>
<dbReference type="GeneID" id="24851565"/>
<dbReference type="InterPro" id="IPR017674">
    <property type="entry name" value="Methan_mark_11"/>
</dbReference>
<dbReference type="HOGENOM" id="CLU_065511_0_0_2"/>
<dbReference type="NCBIfam" id="TIGR03280">
    <property type="entry name" value="methan_mark_11"/>
    <property type="match status" value="1"/>
</dbReference>
<name>A0A0E3LFI7_METMZ</name>
<evidence type="ECO:0000313" key="3">
    <source>
        <dbReference type="Proteomes" id="UP000033058"/>
    </source>
</evidence>
<dbReference type="AlphaFoldDB" id="A0A0E3LFI7"/>
<dbReference type="PATRIC" id="fig|1434117.4.peg.2355"/>
<dbReference type="InterPro" id="IPR053870">
    <property type="entry name" value="TiaS-like_TCKD"/>
</dbReference>
<dbReference type="PANTHER" id="PTHR40705">
    <property type="entry name" value="TRNA(ILE2) 2-AGMATINYLCYTIDINE SYNTHETASE TIAS"/>
    <property type="match status" value="1"/>
</dbReference>
<gene>
    <name evidence="2" type="ORF">MSMAW_1850</name>
</gene>
<dbReference type="RefSeq" id="WP_011034698.1">
    <property type="nucleotide sequence ID" value="NZ_CP009509.1"/>
</dbReference>
<proteinExistence type="predicted"/>
<dbReference type="Gene3D" id="3.30.70.2200">
    <property type="match status" value="1"/>
</dbReference>
<evidence type="ECO:0000313" key="2">
    <source>
        <dbReference type="EMBL" id="AKB40841.1"/>
    </source>
</evidence>